<evidence type="ECO:0000259" key="4">
    <source>
        <dbReference type="PROSITE" id="PS50110"/>
    </source>
</evidence>
<dbReference type="Proteomes" id="UP000004371">
    <property type="component" value="Unassembled WGS sequence"/>
</dbReference>
<protein>
    <submittedName>
        <fullName evidence="5">Two component transcriptional regulator</fullName>
    </submittedName>
</protein>
<dbReference type="Pfam" id="PF00196">
    <property type="entry name" value="GerE"/>
    <property type="match status" value="1"/>
</dbReference>
<dbReference type="PROSITE" id="PS50110">
    <property type="entry name" value="RESPONSE_REGULATORY"/>
    <property type="match status" value="1"/>
</dbReference>
<dbReference type="EMBL" id="AEVS01000088">
    <property type="protein sequence ID" value="EGA64369.1"/>
    <property type="molecule type" value="Genomic_DNA"/>
</dbReference>
<dbReference type="PROSITE" id="PS50043">
    <property type="entry name" value="HTH_LUXR_2"/>
    <property type="match status" value="1"/>
</dbReference>
<proteinExistence type="predicted"/>
<dbReference type="PROSITE" id="PS00622">
    <property type="entry name" value="HTH_LUXR_1"/>
    <property type="match status" value="1"/>
</dbReference>
<dbReference type="InterPro" id="IPR011006">
    <property type="entry name" value="CheY-like_superfamily"/>
</dbReference>
<dbReference type="CDD" id="cd06170">
    <property type="entry name" value="LuxR_C_like"/>
    <property type="match status" value="1"/>
</dbReference>
<dbReference type="InterPro" id="IPR051015">
    <property type="entry name" value="EvgA-like"/>
</dbReference>
<feature type="domain" description="Response regulatory" evidence="4">
    <location>
        <begin position="2"/>
        <end position="118"/>
    </location>
</feature>
<dbReference type="PANTHER" id="PTHR45566:SF1">
    <property type="entry name" value="HTH-TYPE TRANSCRIPTIONAL REGULATOR YHJB-RELATED"/>
    <property type="match status" value="1"/>
</dbReference>
<gene>
    <name evidence="5" type="ORF">VIBR0546_19993</name>
</gene>
<feature type="domain" description="HTH luxR-type" evidence="3">
    <location>
        <begin position="131"/>
        <end position="196"/>
    </location>
</feature>
<accession>E8LXZ6</accession>
<dbReference type="SUPFAM" id="SSF46894">
    <property type="entry name" value="C-terminal effector domain of the bipartite response regulators"/>
    <property type="match status" value="1"/>
</dbReference>
<comment type="caution">
    <text evidence="5">The sequence shown here is derived from an EMBL/GenBank/DDBJ whole genome shotgun (WGS) entry which is preliminary data.</text>
</comment>
<dbReference type="SMART" id="SM00421">
    <property type="entry name" value="HTH_LUXR"/>
    <property type="match status" value="1"/>
</dbReference>
<evidence type="ECO:0000313" key="5">
    <source>
        <dbReference type="EMBL" id="EGA64369.1"/>
    </source>
</evidence>
<dbReference type="STRING" id="945543.VIBR0546_19993"/>
<evidence type="ECO:0000256" key="2">
    <source>
        <dbReference type="PROSITE-ProRule" id="PRU00169"/>
    </source>
</evidence>
<dbReference type="SMART" id="SM00448">
    <property type="entry name" value="REC"/>
    <property type="match status" value="1"/>
</dbReference>
<dbReference type="SUPFAM" id="SSF52172">
    <property type="entry name" value="CheY-like"/>
    <property type="match status" value="1"/>
</dbReference>
<dbReference type="InterPro" id="IPR000792">
    <property type="entry name" value="Tscrpt_reg_LuxR_C"/>
</dbReference>
<feature type="modified residue" description="4-aspartylphosphate" evidence="2">
    <location>
        <position position="53"/>
    </location>
</feature>
<dbReference type="AlphaFoldDB" id="E8LXZ6"/>
<dbReference type="GO" id="GO:0000160">
    <property type="term" value="P:phosphorelay signal transduction system"/>
    <property type="evidence" value="ECO:0007669"/>
    <property type="project" value="InterPro"/>
</dbReference>
<name>E8LXZ6_9VIBR</name>
<evidence type="ECO:0000313" key="6">
    <source>
        <dbReference type="Proteomes" id="UP000004371"/>
    </source>
</evidence>
<reference evidence="5 6" key="1">
    <citation type="journal article" date="2012" name="Int. J. Syst. Evol. Microbiol.">
        <title>Vibrio caribbeanicus sp. nov., isolated from the marine sponge Scleritoderma cyanea.</title>
        <authorList>
            <person name="Hoffmann M."/>
            <person name="Monday S.R."/>
            <person name="Allard M.W."/>
            <person name="Strain E.A."/>
            <person name="Whittaker P."/>
            <person name="Naum M."/>
            <person name="McCarthy P.J."/>
            <person name="Lopez J.V."/>
            <person name="Fischer M."/>
            <person name="Brown E.W."/>
        </authorList>
    </citation>
    <scope>NUCLEOTIDE SEQUENCE [LARGE SCALE GENOMIC DNA]</scope>
    <source>
        <strain evidence="5 6">LMG 20546</strain>
    </source>
</reference>
<dbReference type="InterPro" id="IPR001789">
    <property type="entry name" value="Sig_transdc_resp-reg_receiver"/>
</dbReference>
<dbReference type="InterPro" id="IPR036388">
    <property type="entry name" value="WH-like_DNA-bd_sf"/>
</dbReference>
<evidence type="ECO:0000259" key="3">
    <source>
        <dbReference type="PROSITE" id="PS50043"/>
    </source>
</evidence>
<dbReference type="eggNOG" id="COG2197">
    <property type="taxonomic scope" value="Bacteria"/>
</dbReference>
<keyword evidence="1" id="KW-0238">DNA-binding</keyword>
<dbReference type="Gene3D" id="3.40.50.2300">
    <property type="match status" value="1"/>
</dbReference>
<dbReference type="GO" id="GO:0006355">
    <property type="term" value="P:regulation of DNA-templated transcription"/>
    <property type="evidence" value="ECO:0007669"/>
    <property type="project" value="InterPro"/>
</dbReference>
<keyword evidence="2" id="KW-0597">Phosphoprotein</keyword>
<organism evidence="5 6">
    <name type="scientific">Vibrio brasiliensis LMG 20546</name>
    <dbReference type="NCBI Taxonomy" id="945543"/>
    <lineage>
        <taxon>Bacteria</taxon>
        <taxon>Pseudomonadati</taxon>
        <taxon>Pseudomonadota</taxon>
        <taxon>Gammaproteobacteria</taxon>
        <taxon>Vibrionales</taxon>
        <taxon>Vibrionaceae</taxon>
        <taxon>Vibrio</taxon>
        <taxon>Vibrio oreintalis group</taxon>
    </lineage>
</organism>
<dbReference type="OrthoDB" id="9796655at2"/>
<keyword evidence="6" id="KW-1185">Reference proteome</keyword>
<dbReference type="Pfam" id="PF00072">
    <property type="entry name" value="Response_reg"/>
    <property type="match status" value="1"/>
</dbReference>
<sequence>MNVLLIDAQPLFLEALEGLTKSIFPDVNVFKESCAAKASKVIRYEQIDTVILDTEISNGSGIDYAKRLRSIGFTGGILFISSSHSKMYCHIARSSRANGLVYKTEDISKIRSAILSVSQGKEVFEQSDNMMVKRTFNLSAREELVLTYLTKGYSNKKISELLSLSNKTISTYKSRILSKYNAKSVIEIISLQSQAS</sequence>
<dbReference type="PANTHER" id="PTHR45566">
    <property type="entry name" value="HTH-TYPE TRANSCRIPTIONAL REGULATOR YHJB-RELATED"/>
    <property type="match status" value="1"/>
</dbReference>
<dbReference type="InterPro" id="IPR016032">
    <property type="entry name" value="Sig_transdc_resp-reg_C-effctor"/>
</dbReference>
<dbReference type="PRINTS" id="PR00038">
    <property type="entry name" value="HTHLUXR"/>
</dbReference>
<evidence type="ECO:0000256" key="1">
    <source>
        <dbReference type="ARBA" id="ARBA00023125"/>
    </source>
</evidence>
<dbReference type="GO" id="GO:0003677">
    <property type="term" value="F:DNA binding"/>
    <property type="evidence" value="ECO:0007669"/>
    <property type="project" value="UniProtKB-KW"/>
</dbReference>
<dbReference type="Gene3D" id="1.10.10.10">
    <property type="entry name" value="Winged helix-like DNA-binding domain superfamily/Winged helix DNA-binding domain"/>
    <property type="match status" value="1"/>
</dbReference>
<dbReference type="RefSeq" id="WP_006880721.1">
    <property type="nucleotide sequence ID" value="NZ_AEVS01000088.1"/>
</dbReference>